<dbReference type="Proteomes" id="UP000789595">
    <property type="component" value="Unassembled WGS sequence"/>
</dbReference>
<evidence type="ECO:0000313" key="4">
    <source>
        <dbReference type="Proteomes" id="UP000789595"/>
    </source>
</evidence>
<dbReference type="SMART" id="SM00456">
    <property type="entry name" value="WW"/>
    <property type="match status" value="1"/>
</dbReference>
<dbReference type="Gene3D" id="2.20.70.10">
    <property type="match status" value="1"/>
</dbReference>
<feature type="domain" description="WW" evidence="2">
    <location>
        <begin position="98"/>
        <end position="126"/>
    </location>
</feature>
<protein>
    <recommendedName>
        <fullName evidence="2">WW domain-containing protein</fullName>
    </recommendedName>
</protein>
<dbReference type="Gene3D" id="3.10.450.50">
    <property type="match status" value="1"/>
</dbReference>
<gene>
    <name evidence="3" type="ORF">PECAL_1P03580</name>
</gene>
<feature type="region of interest" description="Disordered" evidence="1">
    <location>
        <begin position="467"/>
        <end position="493"/>
    </location>
</feature>
<dbReference type="InterPro" id="IPR032710">
    <property type="entry name" value="NTF2-like_dom_sf"/>
</dbReference>
<keyword evidence="4" id="KW-1185">Reference proteome</keyword>
<evidence type="ECO:0000313" key="3">
    <source>
        <dbReference type="EMBL" id="CAH0364011.1"/>
    </source>
</evidence>
<comment type="caution">
    <text evidence="3">The sequence shown here is derived from an EMBL/GenBank/DDBJ whole genome shotgun (WGS) entry which is preliminary data.</text>
</comment>
<feature type="compositionally biased region" description="Basic and acidic residues" evidence="1">
    <location>
        <begin position="474"/>
        <end position="486"/>
    </location>
</feature>
<name>A0A8J2S6I6_9STRA</name>
<accession>A0A8J2S6I6</accession>
<dbReference type="Pfam" id="PF00397">
    <property type="entry name" value="WW"/>
    <property type="match status" value="1"/>
</dbReference>
<dbReference type="AlphaFoldDB" id="A0A8J2S6I6"/>
<evidence type="ECO:0000256" key="1">
    <source>
        <dbReference type="SAM" id="MobiDB-lite"/>
    </source>
</evidence>
<dbReference type="SUPFAM" id="SSF54427">
    <property type="entry name" value="NTF2-like"/>
    <property type="match status" value="1"/>
</dbReference>
<proteinExistence type="predicted"/>
<dbReference type="InterPro" id="IPR036020">
    <property type="entry name" value="WW_dom_sf"/>
</dbReference>
<dbReference type="SUPFAM" id="SSF51045">
    <property type="entry name" value="WW domain"/>
    <property type="match status" value="1"/>
</dbReference>
<dbReference type="PROSITE" id="PS50020">
    <property type="entry name" value="WW_DOMAIN_2"/>
    <property type="match status" value="1"/>
</dbReference>
<sequence>MSRARVVRTLYRNLLRQARRADADVILRHQISKQPVDVLQVASAGLGRSCRSINVQIRGQRGRIPRLHAVYDRDVAPADFAAASATVTPTPATPEKVWMSTVDKSTGRTYYYDLLTRETTWQKPAGEIRESTGDDSAAAKDALLPKLASVPVVAQHADYGDNVFYDGAATPAGPDGVFVNFDDGDTYGWTGDEAQSNVRRKVLVREETPEPGTKLLVVAAHYGRGPMRYHKWVRAEAAAPVADEKPAAWTLTSFCRHAFRHPEALEGLNYAEGGNAASSANDGLAEALDAFTAERAQLDKGFEVLKAVNEAAGRVSRYGASDADEVQLSPLGSEPLQRPDFDERTSLIAANAAYYSAVRRKDADLMEQLLDDDCTMGNSHNYTRGKEQNARDFRNYCENQTPPKYPYLVEIDDVEVFLDSENVGRVVVTERNTADWCASSDDWRASQSPVTIAREVNVNTFARSAPGQPWKLRQRQETRVDFETNARSDQAQA</sequence>
<organism evidence="3 4">
    <name type="scientific">Pelagomonas calceolata</name>
    <dbReference type="NCBI Taxonomy" id="35677"/>
    <lineage>
        <taxon>Eukaryota</taxon>
        <taxon>Sar</taxon>
        <taxon>Stramenopiles</taxon>
        <taxon>Ochrophyta</taxon>
        <taxon>Pelagophyceae</taxon>
        <taxon>Pelagomonadales</taxon>
        <taxon>Pelagomonadaceae</taxon>
        <taxon>Pelagomonas</taxon>
    </lineage>
</organism>
<dbReference type="EMBL" id="CAKKNE010000001">
    <property type="protein sequence ID" value="CAH0364011.1"/>
    <property type="molecule type" value="Genomic_DNA"/>
</dbReference>
<evidence type="ECO:0000259" key="2">
    <source>
        <dbReference type="PROSITE" id="PS50020"/>
    </source>
</evidence>
<dbReference type="CDD" id="cd00201">
    <property type="entry name" value="WW"/>
    <property type="match status" value="1"/>
</dbReference>
<reference evidence="3" key="1">
    <citation type="submission" date="2021-11" db="EMBL/GenBank/DDBJ databases">
        <authorList>
            <consortium name="Genoscope - CEA"/>
            <person name="William W."/>
        </authorList>
    </citation>
    <scope>NUCLEOTIDE SEQUENCE</scope>
</reference>
<dbReference type="InterPro" id="IPR001202">
    <property type="entry name" value="WW_dom"/>
</dbReference>
<dbReference type="PROSITE" id="PS01159">
    <property type="entry name" value="WW_DOMAIN_1"/>
    <property type="match status" value="1"/>
</dbReference>